<feature type="domain" description="Transcription regulator PadR N-terminal" evidence="1">
    <location>
        <begin position="24"/>
        <end position="86"/>
    </location>
</feature>
<dbReference type="PANTHER" id="PTHR33169:SF13">
    <property type="entry name" value="PADR-FAMILY TRANSCRIPTIONAL REGULATOR"/>
    <property type="match status" value="1"/>
</dbReference>
<dbReference type="Pfam" id="PF03551">
    <property type="entry name" value="PadR"/>
    <property type="match status" value="1"/>
</dbReference>
<dbReference type="EMBL" id="VUNE01000001">
    <property type="protein sequence ID" value="MST61656.1"/>
    <property type="molecule type" value="Genomic_DNA"/>
</dbReference>
<proteinExistence type="predicted"/>
<comment type="caution">
    <text evidence="2">The sequence shown here is derived from an EMBL/GenBank/DDBJ whole genome shotgun (WGS) entry which is preliminary data.</text>
</comment>
<evidence type="ECO:0000313" key="3">
    <source>
        <dbReference type="Proteomes" id="UP000440713"/>
    </source>
</evidence>
<protein>
    <submittedName>
        <fullName evidence="2">PadR family transcriptional regulator</fullName>
    </submittedName>
</protein>
<dbReference type="InterPro" id="IPR036388">
    <property type="entry name" value="WH-like_DNA-bd_sf"/>
</dbReference>
<reference evidence="2 3" key="1">
    <citation type="submission" date="2019-08" db="EMBL/GenBank/DDBJ databases">
        <title>In-depth cultivation of the pig gut microbiome towards novel bacterial diversity and tailored functional studies.</title>
        <authorList>
            <person name="Wylensek D."/>
            <person name="Hitch T.C.A."/>
            <person name="Clavel T."/>
        </authorList>
    </citation>
    <scope>NUCLEOTIDE SEQUENCE [LARGE SCALE GENOMIC DNA]</scope>
    <source>
        <strain evidence="2 3">WCA-SAB-591-4A-A</strain>
    </source>
</reference>
<dbReference type="Proteomes" id="UP000440713">
    <property type="component" value="Unassembled WGS sequence"/>
</dbReference>
<accession>A0A6N7XAH0</accession>
<organism evidence="2 3">
    <name type="scientific">Peptostreptococcus porci</name>
    <dbReference type="NCBI Taxonomy" id="2652282"/>
    <lineage>
        <taxon>Bacteria</taxon>
        <taxon>Bacillati</taxon>
        <taxon>Bacillota</taxon>
        <taxon>Clostridia</taxon>
        <taxon>Peptostreptococcales</taxon>
        <taxon>Peptostreptococcaceae</taxon>
        <taxon>Peptostreptococcus</taxon>
    </lineage>
</organism>
<dbReference type="Gene3D" id="1.10.10.10">
    <property type="entry name" value="Winged helix-like DNA-binding domain superfamily/Winged helix DNA-binding domain"/>
    <property type="match status" value="1"/>
</dbReference>
<dbReference type="InterPro" id="IPR036390">
    <property type="entry name" value="WH_DNA-bd_sf"/>
</dbReference>
<dbReference type="InterPro" id="IPR005149">
    <property type="entry name" value="Tscrpt_reg_PadR_N"/>
</dbReference>
<keyword evidence="3" id="KW-1185">Reference proteome</keyword>
<dbReference type="AlphaFoldDB" id="A0A6N7XAH0"/>
<evidence type="ECO:0000259" key="1">
    <source>
        <dbReference type="Pfam" id="PF03551"/>
    </source>
</evidence>
<dbReference type="InterPro" id="IPR052509">
    <property type="entry name" value="Metal_resp_DNA-bind_regulator"/>
</dbReference>
<evidence type="ECO:0000313" key="2">
    <source>
        <dbReference type="EMBL" id="MST61656.1"/>
    </source>
</evidence>
<dbReference type="RefSeq" id="WP_154537054.1">
    <property type="nucleotide sequence ID" value="NZ_VUNE01000001.1"/>
</dbReference>
<dbReference type="SUPFAM" id="SSF46785">
    <property type="entry name" value="Winged helix' DNA-binding domain"/>
    <property type="match status" value="1"/>
</dbReference>
<sequence length="113" mass="13084">MDLKLKRIYIPMSETAFYILFCLQSPQHGYGIGNAVKEMTSNEVVISPGTMYGTLSKMEKDGLIMLINEVEKRKIYEITDLGREILDIELRRIKRLYKNSIGDDYHGENNHKV</sequence>
<gene>
    <name evidence="2" type="ORF">FYJ71_01535</name>
</gene>
<dbReference type="PANTHER" id="PTHR33169">
    <property type="entry name" value="PADR-FAMILY TRANSCRIPTIONAL REGULATOR"/>
    <property type="match status" value="1"/>
</dbReference>
<name>A0A6N7XAH0_9FIRM</name>